<dbReference type="RefSeq" id="WP_051453996.1">
    <property type="nucleotide sequence ID" value="NZ_CP012747.1"/>
</dbReference>
<dbReference type="Proteomes" id="UP000019146">
    <property type="component" value="Chromosome 2"/>
</dbReference>
<feature type="compositionally biased region" description="Polar residues" evidence="1">
    <location>
        <begin position="10"/>
        <end position="26"/>
    </location>
</feature>
<sequence>MRKALVRNGDPTTTGGVVSAKTSNRSDGGKPIALHGEEATCGKCKGAFKIFGTCTIATYRGQASVFDGDLVLCPCGQNRVIAGPDAGCFAESGSTLSKFPFEFEGGPAESVDMDDLEHYFEFVDLATGSPVEGMAYTLISDGNRIVRDASLSGGKTRAFSLKEHPSLALVAWRAGDVR</sequence>
<evidence type="ECO:0000313" key="3">
    <source>
        <dbReference type="Proteomes" id="UP000019146"/>
    </source>
</evidence>
<dbReference type="AlphaFoldDB" id="A0A0P0RJM4"/>
<dbReference type="KEGG" id="bcai:K788_00000530"/>
<dbReference type="CDD" id="cd14744">
    <property type="entry name" value="PAAR_CT_2"/>
    <property type="match status" value="1"/>
</dbReference>
<dbReference type="GeneID" id="69975425"/>
<feature type="region of interest" description="Disordered" evidence="1">
    <location>
        <begin position="1"/>
        <end position="31"/>
    </location>
</feature>
<name>A0A0P0RJM4_9BURK</name>
<evidence type="ECO:0000313" key="2">
    <source>
        <dbReference type="EMBL" id="ALL68891.1"/>
    </source>
</evidence>
<protein>
    <submittedName>
        <fullName evidence="2">PAAR motif</fullName>
    </submittedName>
</protein>
<dbReference type="InterPro" id="IPR008727">
    <property type="entry name" value="PAAR_motif"/>
</dbReference>
<gene>
    <name evidence="2" type="ORF">K788_00000530</name>
</gene>
<dbReference type="EMBL" id="CP012747">
    <property type="protein sequence ID" value="ALL68891.1"/>
    <property type="molecule type" value="Genomic_DNA"/>
</dbReference>
<dbReference type="Pfam" id="PF05488">
    <property type="entry name" value="PAAR_motif"/>
    <property type="match status" value="1"/>
</dbReference>
<accession>A0A0P0RJM4</accession>
<proteinExistence type="predicted"/>
<organism evidence="2 3">
    <name type="scientific">Paraburkholderia caribensis MBA4</name>
    <dbReference type="NCBI Taxonomy" id="1323664"/>
    <lineage>
        <taxon>Bacteria</taxon>
        <taxon>Pseudomonadati</taxon>
        <taxon>Pseudomonadota</taxon>
        <taxon>Betaproteobacteria</taxon>
        <taxon>Burkholderiales</taxon>
        <taxon>Burkholderiaceae</taxon>
        <taxon>Paraburkholderia</taxon>
    </lineage>
</organism>
<evidence type="ECO:0000256" key="1">
    <source>
        <dbReference type="SAM" id="MobiDB-lite"/>
    </source>
</evidence>
<reference evidence="2 3" key="1">
    <citation type="journal article" date="2014" name="Genome Announc.">
        <title>Draft Genome Sequence of the Haloacid-Degrading Burkholderia caribensis Strain MBA4.</title>
        <authorList>
            <person name="Pan Y."/>
            <person name="Kong K.F."/>
            <person name="Tsang J.S."/>
        </authorList>
    </citation>
    <scope>NUCLEOTIDE SEQUENCE [LARGE SCALE GENOMIC DNA]</scope>
    <source>
        <strain evidence="2 3">MBA4</strain>
    </source>
</reference>